<dbReference type="AlphaFoldDB" id="A0A8T4IUC4"/>
<protein>
    <submittedName>
        <fullName evidence="3">Helix-turn-helix transcriptional regulator</fullName>
    </submittedName>
</protein>
<evidence type="ECO:0000256" key="1">
    <source>
        <dbReference type="SAM" id="MobiDB-lite"/>
    </source>
</evidence>
<evidence type="ECO:0000313" key="3">
    <source>
        <dbReference type="EMBL" id="MBR7673457.1"/>
    </source>
</evidence>
<accession>A0A8T4IUC4</accession>
<feature type="region of interest" description="Disordered" evidence="1">
    <location>
        <begin position="262"/>
        <end position="305"/>
    </location>
</feature>
<keyword evidence="4" id="KW-1185">Reference proteome</keyword>
<name>A0A8T4IUC4_9ACTN</name>
<dbReference type="GO" id="GO:0003677">
    <property type="term" value="F:DNA binding"/>
    <property type="evidence" value="ECO:0007669"/>
    <property type="project" value="InterPro"/>
</dbReference>
<dbReference type="Proteomes" id="UP000675554">
    <property type="component" value="Unassembled WGS sequence"/>
</dbReference>
<dbReference type="SMART" id="SM00530">
    <property type="entry name" value="HTH_XRE"/>
    <property type="match status" value="1"/>
</dbReference>
<reference evidence="3" key="1">
    <citation type="submission" date="2021-04" db="EMBL/GenBank/DDBJ databases">
        <title>Sequencing of actinobacteria type strains.</title>
        <authorList>
            <person name="Nguyen G.-S."/>
            <person name="Wentzel A."/>
        </authorList>
    </citation>
    <scope>NUCLEOTIDE SEQUENCE</scope>
    <source>
        <strain evidence="3">DSM 42095</strain>
    </source>
</reference>
<dbReference type="Gene3D" id="1.10.260.40">
    <property type="entry name" value="lambda repressor-like DNA-binding domains"/>
    <property type="match status" value="1"/>
</dbReference>
<dbReference type="SUPFAM" id="SSF47413">
    <property type="entry name" value="lambda repressor-like DNA-binding domains"/>
    <property type="match status" value="1"/>
</dbReference>
<feature type="domain" description="HTH cro/C1-type" evidence="2">
    <location>
        <begin position="9"/>
        <end position="62"/>
    </location>
</feature>
<dbReference type="Pfam" id="PF13560">
    <property type="entry name" value="HTH_31"/>
    <property type="match status" value="1"/>
</dbReference>
<comment type="caution">
    <text evidence="3">The sequence shown here is derived from an EMBL/GenBank/DDBJ whole genome shotgun (WGS) entry which is preliminary data.</text>
</comment>
<dbReference type="PROSITE" id="PS50943">
    <property type="entry name" value="HTH_CROC1"/>
    <property type="match status" value="1"/>
</dbReference>
<organism evidence="3 4">
    <name type="scientific">Streptomyces daliensis</name>
    <dbReference type="NCBI Taxonomy" id="299421"/>
    <lineage>
        <taxon>Bacteria</taxon>
        <taxon>Bacillati</taxon>
        <taxon>Actinomycetota</taxon>
        <taxon>Actinomycetes</taxon>
        <taxon>Kitasatosporales</taxon>
        <taxon>Streptomycetaceae</taxon>
        <taxon>Streptomyces</taxon>
    </lineage>
</organism>
<dbReference type="InterPro" id="IPR001387">
    <property type="entry name" value="Cro/C1-type_HTH"/>
</dbReference>
<dbReference type="CDD" id="cd00093">
    <property type="entry name" value="HTH_XRE"/>
    <property type="match status" value="1"/>
</dbReference>
<sequence>MAVLFGRRVSRLRQRAGLTQEELAAKIFVVRTRISQIEGATGARPTLDLARKLDDVLDADGLLVDLWPYVRRESFPDWSQRFIDLSAKALEIRQYAAHVVPGLLQTPEYARALLRVGRTLRSQQQLDERLAARLDRQARLRGPDAPEMWVVLDESVLRREVGGSGTMRAQILRLLRDGEAGQKLTIQVLPFSSGEHSALGGSLTLLRMPDGSRVAYTEGADSGQLVEEAEEVEGYAATYDRLRALALPPAGSADLLRDVVEESRRASRAPTRPERRHLAQVQLQQSGGRRLRRGGRPIPRPGAGA</sequence>
<evidence type="ECO:0000313" key="4">
    <source>
        <dbReference type="Proteomes" id="UP000675554"/>
    </source>
</evidence>
<dbReference type="InterPro" id="IPR010982">
    <property type="entry name" value="Lambda_DNA-bd_dom_sf"/>
</dbReference>
<evidence type="ECO:0000259" key="2">
    <source>
        <dbReference type="PROSITE" id="PS50943"/>
    </source>
</evidence>
<dbReference type="Pfam" id="PF19054">
    <property type="entry name" value="DUF5753"/>
    <property type="match status" value="1"/>
</dbReference>
<dbReference type="EMBL" id="JAGSMN010000208">
    <property type="protein sequence ID" value="MBR7673457.1"/>
    <property type="molecule type" value="Genomic_DNA"/>
</dbReference>
<dbReference type="InterPro" id="IPR043917">
    <property type="entry name" value="DUF5753"/>
</dbReference>
<gene>
    <name evidence="3" type="ORF">KDA82_10585</name>
</gene>
<proteinExistence type="predicted"/>
<feature type="compositionally biased region" description="Basic and acidic residues" evidence="1">
    <location>
        <begin position="262"/>
        <end position="277"/>
    </location>
</feature>